<keyword evidence="1" id="KW-0732">Signal</keyword>
<proteinExistence type="predicted"/>
<organism evidence="2 3">
    <name type="scientific">Psychrosphaera ytuae</name>
    <dbReference type="NCBI Taxonomy" id="2820710"/>
    <lineage>
        <taxon>Bacteria</taxon>
        <taxon>Pseudomonadati</taxon>
        <taxon>Pseudomonadota</taxon>
        <taxon>Gammaproteobacteria</taxon>
        <taxon>Alteromonadales</taxon>
        <taxon>Pseudoalteromonadaceae</taxon>
        <taxon>Psychrosphaera</taxon>
    </lineage>
</organism>
<dbReference type="RefSeq" id="WP_208831661.1">
    <property type="nucleotide sequence ID" value="NZ_CP072110.1"/>
</dbReference>
<sequence length="200" mass="22565">MWKFKHLLKQLTLISFVTFTLTACSVFGDNGVESAPYTLIKSDSTLNIELRNYDSMILVSTSMPPGERNRAFRRLFNYIAGNNDGQKEIAMTAPVFMDQKNTTKPKPAMSFVMPASFDFENTPKPTDPNVWLEKVEDYKVAAITFSGTLSDSNVQEQQALLQQWITANQLIAKGQPIMAAYNGPLTLPMFRKNELLIRVE</sequence>
<accession>A0A975DAI0</accession>
<dbReference type="Proteomes" id="UP000682739">
    <property type="component" value="Chromosome"/>
</dbReference>
<keyword evidence="3" id="KW-1185">Reference proteome</keyword>
<dbReference type="SUPFAM" id="SSF55136">
    <property type="entry name" value="Probable bacterial effector-binding domain"/>
    <property type="match status" value="1"/>
</dbReference>
<dbReference type="PANTHER" id="PTHR11220:SF1">
    <property type="entry name" value="HEME-BINDING PROTEIN 2"/>
    <property type="match status" value="1"/>
</dbReference>
<dbReference type="KEGG" id="psym:J1N51_12900"/>
<gene>
    <name evidence="2" type="ORF">J1N51_12900</name>
</gene>
<feature type="signal peptide" evidence="1">
    <location>
        <begin position="1"/>
        <end position="28"/>
    </location>
</feature>
<dbReference type="EMBL" id="CP072110">
    <property type="protein sequence ID" value="QTH63605.1"/>
    <property type="molecule type" value="Genomic_DNA"/>
</dbReference>
<feature type="chain" id="PRO_5038145252" evidence="1">
    <location>
        <begin position="29"/>
        <end position="200"/>
    </location>
</feature>
<dbReference type="AlphaFoldDB" id="A0A975DAI0"/>
<evidence type="ECO:0000256" key="1">
    <source>
        <dbReference type="SAM" id="SignalP"/>
    </source>
</evidence>
<dbReference type="PANTHER" id="PTHR11220">
    <property type="entry name" value="HEME-BINDING PROTEIN-RELATED"/>
    <property type="match status" value="1"/>
</dbReference>
<dbReference type="Gene3D" id="3.20.80.10">
    <property type="entry name" value="Regulatory factor, effector binding domain"/>
    <property type="match status" value="1"/>
</dbReference>
<dbReference type="Pfam" id="PF04832">
    <property type="entry name" value="SOUL"/>
    <property type="match status" value="1"/>
</dbReference>
<evidence type="ECO:0000313" key="3">
    <source>
        <dbReference type="Proteomes" id="UP000682739"/>
    </source>
</evidence>
<dbReference type="InterPro" id="IPR011256">
    <property type="entry name" value="Reg_factor_effector_dom_sf"/>
</dbReference>
<name>A0A975DAI0_9GAMM</name>
<protein>
    <submittedName>
        <fullName evidence="2">Heme-binding protein</fullName>
    </submittedName>
</protein>
<dbReference type="InterPro" id="IPR006917">
    <property type="entry name" value="SOUL_heme-bd"/>
</dbReference>
<dbReference type="PROSITE" id="PS51257">
    <property type="entry name" value="PROKAR_LIPOPROTEIN"/>
    <property type="match status" value="1"/>
</dbReference>
<evidence type="ECO:0000313" key="2">
    <source>
        <dbReference type="EMBL" id="QTH63605.1"/>
    </source>
</evidence>
<reference evidence="2" key="1">
    <citation type="submission" date="2021-03" db="EMBL/GenBank/DDBJ databases">
        <title>Description of Psychrosphaera ytuae sp. nov. isolated from deep sea sediment of South China Sea.</title>
        <authorList>
            <person name="Zhang J."/>
            <person name="Xu X.-D."/>
        </authorList>
    </citation>
    <scope>NUCLEOTIDE SEQUENCE</scope>
    <source>
        <strain evidence="2">MTZ26</strain>
    </source>
</reference>